<accession>A0A3D8P6H3</accession>
<dbReference type="AlphaFoldDB" id="A0A3D8P6H3"/>
<evidence type="ECO:0000256" key="1">
    <source>
        <dbReference type="ARBA" id="ARBA00001966"/>
    </source>
</evidence>
<organism evidence="8 9">
    <name type="scientific">Ammonifex thiophilus</name>
    <dbReference type="NCBI Taxonomy" id="444093"/>
    <lineage>
        <taxon>Bacteria</taxon>
        <taxon>Bacillati</taxon>
        <taxon>Bacillota</taxon>
        <taxon>Clostridia</taxon>
        <taxon>Thermoanaerobacterales</taxon>
        <taxon>Thermoanaerobacteraceae</taxon>
        <taxon>Ammonifex</taxon>
    </lineage>
</organism>
<evidence type="ECO:0000256" key="2">
    <source>
        <dbReference type="ARBA" id="ARBA00022485"/>
    </source>
</evidence>
<dbReference type="InterPro" id="IPR007197">
    <property type="entry name" value="rSAM"/>
</dbReference>
<evidence type="ECO:0000256" key="4">
    <source>
        <dbReference type="ARBA" id="ARBA00022723"/>
    </source>
</evidence>
<evidence type="ECO:0000313" key="9">
    <source>
        <dbReference type="Proteomes" id="UP000256329"/>
    </source>
</evidence>
<keyword evidence="3" id="KW-0949">S-adenosyl-L-methionine</keyword>
<dbReference type="InterPro" id="IPR006638">
    <property type="entry name" value="Elp3/MiaA/NifB-like_rSAM"/>
</dbReference>
<dbReference type="OrthoDB" id="9795504at2"/>
<proteinExistence type="predicted"/>
<keyword evidence="5" id="KW-0408">Iron</keyword>
<dbReference type="SMART" id="SM00729">
    <property type="entry name" value="Elp3"/>
    <property type="match status" value="1"/>
</dbReference>
<keyword evidence="2" id="KW-0004">4Fe-4S</keyword>
<reference evidence="8 9" key="1">
    <citation type="submission" date="2018-08" db="EMBL/GenBank/DDBJ databases">
        <title>Form III RuBisCO-mediated autotrophy in Thermodesulfobium bacteria.</title>
        <authorList>
            <person name="Toshchakov S.V."/>
            <person name="Kublanov I.V."/>
            <person name="Frolov E."/>
            <person name="Bonch-Osmolovskaya E.A."/>
            <person name="Tourova T.P."/>
            <person name="Chernych N.A."/>
            <person name="Lebedinsky A.V."/>
        </authorList>
    </citation>
    <scope>NUCLEOTIDE SEQUENCE [LARGE SCALE GENOMIC DNA]</scope>
    <source>
        <strain evidence="8 9">SR</strain>
    </source>
</reference>
<protein>
    <submittedName>
        <fullName evidence="8">Radical SAM protein</fullName>
    </submittedName>
</protein>
<feature type="domain" description="Radical SAM core" evidence="7">
    <location>
        <begin position="15"/>
        <end position="248"/>
    </location>
</feature>
<evidence type="ECO:0000313" key="8">
    <source>
        <dbReference type="EMBL" id="RDV84087.1"/>
    </source>
</evidence>
<comment type="cofactor">
    <cofactor evidence="1">
        <name>[4Fe-4S] cluster</name>
        <dbReference type="ChEBI" id="CHEBI:49883"/>
    </cofactor>
</comment>
<dbReference type="SFLD" id="SFLDS00029">
    <property type="entry name" value="Radical_SAM"/>
    <property type="match status" value="1"/>
</dbReference>
<gene>
    <name evidence="8" type="ORF">DXX99_04060</name>
</gene>
<dbReference type="PANTHER" id="PTHR43787">
    <property type="entry name" value="FEMO COFACTOR BIOSYNTHESIS PROTEIN NIFB-RELATED"/>
    <property type="match status" value="1"/>
</dbReference>
<keyword evidence="9" id="KW-1185">Reference proteome</keyword>
<keyword evidence="4" id="KW-0479">Metal-binding</keyword>
<dbReference type="InterPro" id="IPR058240">
    <property type="entry name" value="rSAM_sf"/>
</dbReference>
<dbReference type="InterPro" id="IPR040084">
    <property type="entry name" value="GTPase_Obg"/>
</dbReference>
<dbReference type="SUPFAM" id="SSF46785">
    <property type="entry name" value="Winged helix' DNA-binding domain"/>
    <property type="match status" value="1"/>
</dbReference>
<evidence type="ECO:0000256" key="5">
    <source>
        <dbReference type="ARBA" id="ARBA00023004"/>
    </source>
</evidence>
<dbReference type="GO" id="GO:0051539">
    <property type="term" value="F:4 iron, 4 sulfur cluster binding"/>
    <property type="evidence" value="ECO:0007669"/>
    <property type="project" value="UniProtKB-KW"/>
</dbReference>
<dbReference type="Gene3D" id="3.20.20.70">
    <property type="entry name" value="Aldolase class I"/>
    <property type="match status" value="1"/>
</dbReference>
<dbReference type="SFLD" id="SFLDG01083">
    <property type="entry name" value="Uncharacterised_Radical_SAM_Su"/>
    <property type="match status" value="1"/>
</dbReference>
<dbReference type="Proteomes" id="UP000256329">
    <property type="component" value="Unassembled WGS sequence"/>
</dbReference>
<comment type="caution">
    <text evidence="8">The sequence shown here is derived from an EMBL/GenBank/DDBJ whole genome shotgun (WGS) entry which is preliminary data.</text>
</comment>
<dbReference type="PROSITE" id="PS51918">
    <property type="entry name" value="RADICAL_SAM"/>
    <property type="match status" value="1"/>
</dbReference>
<evidence type="ECO:0000256" key="6">
    <source>
        <dbReference type="ARBA" id="ARBA00023014"/>
    </source>
</evidence>
<dbReference type="PANTHER" id="PTHR43787:SF11">
    <property type="entry name" value="UPF0026 PROTEIN SLR1464"/>
    <property type="match status" value="1"/>
</dbReference>
<dbReference type="Pfam" id="PF04055">
    <property type="entry name" value="Radical_SAM"/>
    <property type="match status" value="1"/>
</dbReference>
<dbReference type="InterPro" id="IPR036390">
    <property type="entry name" value="WH_DNA-bd_sf"/>
</dbReference>
<dbReference type="InterPro" id="IPR013785">
    <property type="entry name" value="Aldolase_TIM"/>
</dbReference>
<dbReference type="EMBL" id="QSLN01000003">
    <property type="protein sequence ID" value="RDV84087.1"/>
    <property type="molecule type" value="Genomic_DNA"/>
</dbReference>
<dbReference type="CDD" id="cd01335">
    <property type="entry name" value="Radical_SAM"/>
    <property type="match status" value="1"/>
</dbReference>
<name>A0A3D8P6H3_9THEO</name>
<sequence>MFSGRVFGPIFSRRLGNSLGVDLVPFKTCTYDCIYCQLGRTTNRTLERRAFFPVAAVLDEVEAKLAAGPPPDYITLSGSGEPTLHSEIEAIIAKLKERSQIPVAVLTNGSLLYQAEVRRALLRADVVLPSLDAGDAELFNYVNRPHPALSFDQVVEGLIRFREEYAGALWLEVFLLGGVTAIEDEVRKLAKWVELIKPDKIQINTVTRPPAEEFAFSVPEEELHRLAPILGRNAEVIALHHEVAAQGKTWIQEQELFNVLRRRPVTLEEIAAGLGIHPAEAAKRVQELLATGKIKSTKVGSIIYYLLANQS</sequence>
<dbReference type="SUPFAM" id="SSF102114">
    <property type="entry name" value="Radical SAM enzymes"/>
    <property type="match status" value="1"/>
</dbReference>
<evidence type="ECO:0000259" key="7">
    <source>
        <dbReference type="PROSITE" id="PS51918"/>
    </source>
</evidence>
<dbReference type="GO" id="GO:0046872">
    <property type="term" value="F:metal ion binding"/>
    <property type="evidence" value="ECO:0007669"/>
    <property type="project" value="UniProtKB-KW"/>
</dbReference>
<keyword evidence="6" id="KW-0411">Iron-sulfur</keyword>
<evidence type="ECO:0000256" key="3">
    <source>
        <dbReference type="ARBA" id="ARBA00022691"/>
    </source>
</evidence>
<dbReference type="GO" id="GO:0003824">
    <property type="term" value="F:catalytic activity"/>
    <property type="evidence" value="ECO:0007669"/>
    <property type="project" value="InterPro"/>
</dbReference>